<dbReference type="GO" id="GO:0004497">
    <property type="term" value="F:monooxygenase activity"/>
    <property type="evidence" value="ECO:0007669"/>
    <property type="project" value="UniProtKB-KW"/>
</dbReference>
<dbReference type="AlphaFoldDB" id="A0A7D8UPT4"/>
<dbReference type="InterPro" id="IPR050121">
    <property type="entry name" value="Cytochrome_P450_monoxygenase"/>
</dbReference>
<name>A0A7D8UPT4_9HELO</name>
<dbReference type="Proteomes" id="UP000481288">
    <property type="component" value="Unassembled WGS sequence"/>
</dbReference>
<dbReference type="Pfam" id="PF00067">
    <property type="entry name" value="p450"/>
    <property type="match status" value="1"/>
</dbReference>
<accession>A0A7D8UPT4</accession>
<protein>
    <submittedName>
        <fullName evidence="9">Cyrochrome P450 monooxygenase</fullName>
    </submittedName>
</protein>
<dbReference type="PRINTS" id="PR00463">
    <property type="entry name" value="EP450I"/>
</dbReference>
<evidence type="ECO:0000256" key="6">
    <source>
        <dbReference type="ARBA" id="ARBA00023033"/>
    </source>
</evidence>
<feature type="binding site" description="axial binding residue" evidence="7">
    <location>
        <position position="315"/>
    </location>
    <ligand>
        <name>heme</name>
        <dbReference type="ChEBI" id="CHEBI:30413"/>
    </ligand>
    <ligandPart>
        <name>Fe</name>
        <dbReference type="ChEBI" id="CHEBI:18248"/>
    </ligandPart>
</feature>
<keyword evidence="10" id="KW-1185">Reference proteome</keyword>
<keyword evidence="3 7" id="KW-0479">Metal-binding</keyword>
<keyword evidence="7 8" id="KW-0349">Heme</keyword>
<dbReference type="OrthoDB" id="3945418at2759"/>
<evidence type="ECO:0000256" key="8">
    <source>
        <dbReference type="RuleBase" id="RU000461"/>
    </source>
</evidence>
<evidence type="ECO:0000256" key="3">
    <source>
        <dbReference type="ARBA" id="ARBA00022723"/>
    </source>
</evidence>
<reference evidence="9 10" key="1">
    <citation type="submission" date="2018-05" db="EMBL/GenBank/DDBJ databases">
        <title>Whole genome sequencing for identification of molecular markers to develop diagnostic detection tools for the regulated plant pathogen Lachnellula willkommii.</title>
        <authorList>
            <person name="Giroux E."/>
            <person name="Bilodeau G."/>
        </authorList>
    </citation>
    <scope>NUCLEOTIDE SEQUENCE [LARGE SCALE GENOMIC DNA]</scope>
    <source>
        <strain evidence="9 10">CBS 625.97</strain>
    </source>
</reference>
<dbReference type="Gene3D" id="1.10.630.10">
    <property type="entry name" value="Cytochrome P450"/>
    <property type="match status" value="1"/>
</dbReference>
<dbReference type="PANTHER" id="PTHR24305">
    <property type="entry name" value="CYTOCHROME P450"/>
    <property type="match status" value="1"/>
</dbReference>
<evidence type="ECO:0000256" key="7">
    <source>
        <dbReference type="PIRSR" id="PIRSR602401-1"/>
    </source>
</evidence>
<keyword evidence="5 7" id="KW-0408">Iron</keyword>
<evidence type="ECO:0000256" key="1">
    <source>
        <dbReference type="ARBA" id="ARBA00001971"/>
    </source>
</evidence>
<gene>
    <name evidence="9" type="ORF">LCER1_G005461</name>
</gene>
<dbReference type="GO" id="GO:0005506">
    <property type="term" value="F:iron ion binding"/>
    <property type="evidence" value="ECO:0007669"/>
    <property type="project" value="InterPro"/>
</dbReference>
<dbReference type="EMBL" id="QGMG01000635">
    <property type="protein sequence ID" value="TVY52319.1"/>
    <property type="molecule type" value="Genomic_DNA"/>
</dbReference>
<keyword evidence="6 8" id="KW-0503">Monooxygenase</keyword>
<comment type="cofactor">
    <cofactor evidence="1 7">
        <name>heme</name>
        <dbReference type="ChEBI" id="CHEBI:30413"/>
    </cofactor>
</comment>
<evidence type="ECO:0000256" key="2">
    <source>
        <dbReference type="ARBA" id="ARBA00010617"/>
    </source>
</evidence>
<dbReference type="InterPro" id="IPR036396">
    <property type="entry name" value="Cyt_P450_sf"/>
</dbReference>
<dbReference type="InterPro" id="IPR001128">
    <property type="entry name" value="Cyt_P450"/>
</dbReference>
<dbReference type="CDD" id="cd11062">
    <property type="entry name" value="CYP58-like"/>
    <property type="match status" value="1"/>
</dbReference>
<evidence type="ECO:0000313" key="9">
    <source>
        <dbReference type="EMBL" id="TVY52319.1"/>
    </source>
</evidence>
<evidence type="ECO:0000313" key="10">
    <source>
        <dbReference type="Proteomes" id="UP000481288"/>
    </source>
</evidence>
<sequence length="461" mass="52243">MRRGVINPFFSKASIRRLQPVIQERVDKLLSRIKGFKVSGQPLTISLAYVSLSSDVIASYAFRLRHQRLEQEDFDPVYAQAMHEQAATMHFNNQIYWPFALLTSLPHWLALVIAPNISLYTDFVLDCGKAIEDIKNGSCDPSTKQPIQLLKGDVPASEKSIDRLVQEAQVVVSAGTETTSWCLSVITLHLLSNPAILERLRTELGEAIPDADKAVPVEKIEQLPYLTACIQEGLRLSYVLCTKLPRVSPVDVMVFSDGKKDWHIPRGTPTSMTSHLIYHNESIFPNSHEYIPQRWIDNPRLDQLLVSFSKGTRQCVGINLAYAELYTTLANIFRRYGGPEEGRFELLETTREDVEIVADMFLPLGESYSRISVYLLQVYQAYSLLRERSCRADIQTTPTPKQTFKDLATAYIQLNQVTARHPRKRGDRLVQIPLGDPLSFSPEPKRFETIPAAKFVHNLKS</sequence>
<dbReference type="InterPro" id="IPR002401">
    <property type="entry name" value="Cyt_P450_E_grp-I"/>
</dbReference>
<dbReference type="InterPro" id="IPR017972">
    <property type="entry name" value="Cyt_P450_CS"/>
</dbReference>
<dbReference type="PANTHER" id="PTHR24305:SF157">
    <property type="entry name" value="N-ACETYLTRYPTOPHAN 6-HYDROXYLASE IVOC-RELATED"/>
    <property type="match status" value="1"/>
</dbReference>
<dbReference type="GO" id="GO:0020037">
    <property type="term" value="F:heme binding"/>
    <property type="evidence" value="ECO:0007669"/>
    <property type="project" value="InterPro"/>
</dbReference>
<organism evidence="9 10">
    <name type="scientific">Lachnellula cervina</name>
    <dbReference type="NCBI Taxonomy" id="1316786"/>
    <lineage>
        <taxon>Eukaryota</taxon>
        <taxon>Fungi</taxon>
        <taxon>Dikarya</taxon>
        <taxon>Ascomycota</taxon>
        <taxon>Pezizomycotina</taxon>
        <taxon>Leotiomycetes</taxon>
        <taxon>Helotiales</taxon>
        <taxon>Lachnaceae</taxon>
        <taxon>Lachnellula</taxon>
    </lineage>
</organism>
<dbReference type="SUPFAM" id="SSF48264">
    <property type="entry name" value="Cytochrome P450"/>
    <property type="match status" value="1"/>
</dbReference>
<proteinExistence type="inferred from homology"/>
<dbReference type="GO" id="GO:0016705">
    <property type="term" value="F:oxidoreductase activity, acting on paired donors, with incorporation or reduction of molecular oxygen"/>
    <property type="evidence" value="ECO:0007669"/>
    <property type="project" value="InterPro"/>
</dbReference>
<comment type="similarity">
    <text evidence="2 8">Belongs to the cytochrome P450 family.</text>
</comment>
<keyword evidence="4 8" id="KW-0560">Oxidoreductase</keyword>
<dbReference type="PRINTS" id="PR00385">
    <property type="entry name" value="P450"/>
</dbReference>
<comment type="caution">
    <text evidence="9">The sequence shown here is derived from an EMBL/GenBank/DDBJ whole genome shotgun (WGS) entry which is preliminary data.</text>
</comment>
<evidence type="ECO:0000256" key="4">
    <source>
        <dbReference type="ARBA" id="ARBA00023002"/>
    </source>
</evidence>
<dbReference type="PROSITE" id="PS00086">
    <property type="entry name" value="CYTOCHROME_P450"/>
    <property type="match status" value="1"/>
</dbReference>
<evidence type="ECO:0000256" key="5">
    <source>
        <dbReference type="ARBA" id="ARBA00023004"/>
    </source>
</evidence>